<name>A0A2P2LD58_RHIMU</name>
<evidence type="ECO:0000313" key="1">
    <source>
        <dbReference type="EMBL" id="MBX15903.1"/>
    </source>
</evidence>
<reference evidence="1" key="1">
    <citation type="submission" date="2018-02" db="EMBL/GenBank/DDBJ databases">
        <title>Rhizophora mucronata_Transcriptome.</title>
        <authorList>
            <person name="Meera S.P."/>
            <person name="Sreeshan A."/>
            <person name="Augustine A."/>
        </authorList>
    </citation>
    <scope>NUCLEOTIDE SEQUENCE</scope>
    <source>
        <tissue evidence="1">Leaf</tissue>
    </source>
</reference>
<dbReference type="EMBL" id="GGEC01035419">
    <property type="protein sequence ID" value="MBX15903.1"/>
    <property type="molecule type" value="Transcribed_RNA"/>
</dbReference>
<organism evidence="1">
    <name type="scientific">Rhizophora mucronata</name>
    <name type="common">Asiatic mangrove</name>
    <dbReference type="NCBI Taxonomy" id="61149"/>
    <lineage>
        <taxon>Eukaryota</taxon>
        <taxon>Viridiplantae</taxon>
        <taxon>Streptophyta</taxon>
        <taxon>Embryophyta</taxon>
        <taxon>Tracheophyta</taxon>
        <taxon>Spermatophyta</taxon>
        <taxon>Magnoliopsida</taxon>
        <taxon>eudicotyledons</taxon>
        <taxon>Gunneridae</taxon>
        <taxon>Pentapetalae</taxon>
        <taxon>rosids</taxon>
        <taxon>fabids</taxon>
        <taxon>Malpighiales</taxon>
        <taxon>Rhizophoraceae</taxon>
        <taxon>Rhizophora</taxon>
    </lineage>
</organism>
<proteinExistence type="predicted"/>
<protein>
    <submittedName>
        <fullName evidence="1">Uncharacterized protein</fullName>
    </submittedName>
</protein>
<accession>A0A2P2LD58</accession>
<dbReference type="AlphaFoldDB" id="A0A2P2LD58"/>
<sequence>MGILKSYDQPCGHIHQHQSPNPSLYCEALHPSHHQHFSFHIHLKCIRHYPLGNGTF</sequence>